<evidence type="ECO:0000313" key="1">
    <source>
        <dbReference type="EMBL" id="MCI4682615.1"/>
    </source>
</evidence>
<comment type="caution">
    <text evidence="1">The sequence shown here is derived from an EMBL/GenBank/DDBJ whole genome shotgun (WGS) entry which is preliminary data.</text>
</comment>
<proteinExistence type="predicted"/>
<accession>A0ABS9Z4K8</accession>
<dbReference type="EMBL" id="JAIVFP010000001">
    <property type="protein sequence ID" value="MCI4682615.1"/>
    <property type="molecule type" value="Genomic_DNA"/>
</dbReference>
<gene>
    <name evidence="1" type="ORF">K2U94_07535</name>
</gene>
<protein>
    <submittedName>
        <fullName evidence="1">Uncharacterized protein</fullName>
    </submittedName>
</protein>
<evidence type="ECO:0000313" key="2">
    <source>
        <dbReference type="Proteomes" id="UP001139104"/>
    </source>
</evidence>
<reference evidence="1" key="1">
    <citation type="journal article" date="2022" name="ISME J.">
        <title>Identification of active gaseous-alkane degraders at natural gas seeps.</title>
        <authorList>
            <person name="Farhan Ul Haque M."/>
            <person name="Hernandez M."/>
            <person name="Crombie A.T."/>
            <person name="Murrell J.C."/>
        </authorList>
    </citation>
    <scope>NUCLEOTIDE SEQUENCE</scope>
    <source>
        <strain evidence="1">PC2</strain>
    </source>
</reference>
<name>A0ABS9Z4K8_9HYPH</name>
<dbReference type="RefSeq" id="WP_243066614.1">
    <property type="nucleotide sequence ID" value="NZ_JAIVFK010000004.1"/>
</dbReference>
<sequence length="52" mass="5667">MDLTAWLICGIGAAPLVGDLDFGVEKQSVIGHHRAEFVLCDRFLRATPQARA</sequence>
<keyword evidence="2" id="KW-1185">Reference proteome</keyword>
<organism evidence="1 2">
    <name type="scientific">Candidatus Rhodoblastus alkanivorans</name>
    <dbReference type="NCBI Taxonomy" id="2954117"/>
    <lineage>
        <taxon>Bacteria</taxon>
        <taxon>Pseudomonadati</taxon>
        <taxon>Pseudomonadota</taxon>
        <taxon>Alphaproteobacteria</taxon>
        <taxon>Hyphomicrobiales</taxon>
        <taxon>Rhodoblastaceae</taxon>
        <taxon>Rhodoblastus</taxon>
    </lineage>
</organism>
<dbReference type="Proteomes" id="UP001139104">
    <property type="component" value="Unassembled WGS sequence"/>
</dbReference>